<evidence type="ECO:0000313" key="3">
    <source>
        <dbReference type="EMBL" id="MBP2326809.1"/>
    </source>
</evidence>
<protein>
    <submittedName>
        <fullName evidence="3">Flavin reductase (DIM6/NTAB) family NADH-FMN oxidoreductase RutF</fullName>
    </submittedName>
</protein>
<dbReference type="InterPro" id="IPR050268">
    <property type="entry name" value="NADH-dep_flavin_reductase"/>
</dbReference>
<dbReference type="EMBL" id="JAGINW010000001">
    <property type="protein sequence ID" value="MBP2326809.1"/>
    <property type="molecule type" value="Genomic_DNA"/>
</dbReference>
<dbReference type="SMART" id="SM00903">
    <property type="entry name" value="Flavin_Reduct"/>
    <property type="match status" value="1"/>
</dbReference>
<sequence>MDHQDTADEVSDRGFRSVMAGLPSSVVVVTTVDPEGGPQGVTCSTLCAVSQDPPLLLVCIPNDSRTLAALQDRGLFVVNMLHKHGDDAARVFAAEGHFRSVLWAPSRRDKLPLLIDDAHCVAECRVWSVVAAGDHTVVIGEVRSYEKLRSVAPLLSVPPEVSA</sequence>
<organism evidence="3 4">
    <name type="scientific">Kibdelosporangium banguiense</name>
    <dbReference type="NCBI Taxonomy" id="1365924"/>
    <lineage>
        <taxon>Bacteria</taxon>
        <taxon>Bacillati</taxon>
        <taxon>Actinomycetota</taxon>
        <taxon>Actinomycetes</taxon>
        <taxon>Pseudonocardiales</taxon>
        <taxon>Pseudonocardiaceae</taxon>
        <taxon>Kibdelosporangium</taxon>
    </lineage>
</organism>
<dbReference type="Gene3D" id="2.30.110.10">
    <property type="entry name" value="Electron Transport, Fmn-binding Protein, Chain A"/>
    <property type="match status" value="1"/>
</dbReference>
<gene>
    <name evidence="3" type="ORF">JOF56_007194</name>
</gene>
<dbReference type="InterPro" id="IPR002563">
    <property type="entry name" value="Flavin_Rdtase-like_dom"/>
</dbReference>
<accession>A0ABS4TQX5</accession>
<evidence type="ECO:0000313" key="4">
    <source>
        <dbReference type="Proteomes" id="UP001519332"/>
    </source>
</evidence>
<dbReference type="RefSeq" id="WP_209643836.1">
    <property type="nucleotide sequence ID" value="NZ_JAGINW010000001.1"/>
</dbReference>
<dbReference type="Proteomes" id="UP001519332">
    <property type="component" value="Unassembled WGS sequence"/>
</dbReference>
<keyword evidence="4" id="KW-1185">Reference proteome</keyword>
<dbReference type="Pfam" id="PF01613">
    <property type="entry name" value="Flavin_Reduct"/>
    <property type="match status" value="1"/>
</dbReference>
<keyword evidence="1" id="KW-0560">Oxidoreductase</keyword>
<dbReference type="InterPro" id="IPR012349">
    <property type="entry name" value="Split_barrel_FMN-bd"/>
</dbReference>
<comment type="caution">
    <text evidence="3">The sequence shown here is derived from an EMBL/GenBank/DDBJ whole genome shotgun (WGS) entry which is preliminary data.</text>
</comment>
<evidence type="ECO:0000259" key="2">
    <source>
        <dbReference type="SMART" id="SM00903"/>
    </source>
</evidence>
<name>A0ABS4TQX5_9PSEU</name>
<dbReference type="SUPFAM" id="SSF50475">
    <property type="entry name" value="FMN-binding split barrel"/>
    <property type="match status" value="1"/>
</dbReference>
<feature type="domain" description="Flavin reductase like" evidence="2">
    <location>
        <begin position="19"/>
        <end position="157"/>
    </location>
</feature>
<reference evidence="3 4" key="1">
    <citation type="submission" date="2021-03" db="EMBL/GenBank/DDBJ databases">
        <title>Sequencing the genomes of 1000 actinobacteria strains.</title>
        <authorList>
            <person name="Klenk H.-P."/>
        </authorList>
    </citation>
    <scope>NUCLEOTIDE SEQUENCE [LARGE SCALE GENOMIC DNA]</scope>
    <source>
        <strain evidence="3 4">DSM 46670</strain>
    </source>
</reference>
<evidence type="ECO:0000256" key="1">
    <source>
        <dbReference type="ARBA" id="ARBA00023002"/>
    </source>
</evidence>
<dbReference type="PANTHER" id="PTHR30466">
    <property type="entry name" value="FLAVIN REDUCTASE"/>
    <property type="match status" value="1"/>
</dbReference>
<proteinExistence type="predicted"/>
<dbReference type="PANTHER" id="PTHR30466:SF1">
    <property type="entry name" value="FMN REDUCTASE (NADH) RUTF"/>
    <property type="match status" value="1"/>
</dbReference>